<dbReference type="Proteomes" id="UP000332933">
    <property type="component" value="Unassembled WGS sequence"/>
</dbReference>
<feature type="region of interest" description="Disordered" evidence="1">
    <location>
        <begin position="41"/>
        <end position="64"/>
    </location>
</feature>
<dbReference type="EMBL" id="CAADRA010005561">
    <property type="protein sequence ID" value="VFT91229.1"/>
    <property type="molecule type" value="Genomic_DNA"/>
</dbReference>
<keyword evidence="4" id="KW-1185">Reference proteome</keyword>
<dbReference type="OrthoDB" id="77795at2759"/>
<feature type="compositionally biased region" description="Polar residues" evidence="1">
    <location>
        <begin position="654"/>
        <end position="668"/>
    </location>
</feature>
<name>A0A485L149_9STRA</name>
<dbReference type="Gene3D" id="1.25.40.10">
    <property type="entry name" value="Tetratricopeptide repeat domain"/>
    <property type="match status" value="1"/>
</dbReference>
<dbReference type="EMBL" id="VJMH01005540">
    <property type="protein sequence ID" value="KAF0694731.1"/>
    <property type="molecule type" value="Genomic_DNA"/>
</dbReference>
<proteinExistence type="predicted"/>
<sequence>MLQLASHHVLRRCGGAASLRQSRGLCTSAPRRRLRIVSTLEEDDLPSSSPQNKVPQAPPASRRALTPAIDARADASTLLSSSPKKKLIVRAREPKSVLDHVFKYEGASATKAALAVLERCIHHKEYEDALEAFENLPPTERTRLAYEWAMEAHLSLHNYSAATTLFLDAQRNLPMLHNTLRVHYAHALTRQRRFGDLLEAFDDWQGTDVTLTPPVFGAILVACSHIGNWSTAQRVLDAMDAAHVTPDGTHYFHLIVAAIKDPSTPVDVALDLCDAASGHGYPVAVTVLNHVLAMAAMDSRPALHAALTLWQAHKQHGRVGRRDEVPFEMALQTMWTKGYRRASVAVVEDLLELSSPSRAFKSRVARYVLVRAAAVDVALSLEILALVAAHDLGPLPVRTRHLLYDGWAKYMTVDEIAARFRTHARVTGGWNGRVISHLFENGYKHFVANNDTTHNTQTMSRHVLKLLEHAIASGETISYPALEAIVHWLVDLQHYREAYMILGAVRANPSIHMRYRLVELGMYLSKRFKDSDDVVALYEELQTSLASHRGVELKPRPFMAKLAMHAYSDTGNLMKFQELQYMLVNNEDDDDDQHRDDADVDDIPMENDDARAVDADDDDDDERRVSVTQHTEDDGMDDAHGTMQSGLPHKDQGDATTSSDPTNQARGA</sequence>
<evidence type="ECO:0000313" key="4">
    <source>
        <dbReference type="Proteomes" id="UP000332933"/>
    </source>
</evidence>
<organism evidence="3 4">
    <name type="scientific">Aphanomyces stellatus</name>
    <dbReference type="NCBI Taxonomy" id="120398"/>
    <lineage>
        <taxon>Eukaryota</taxon>
        <taxon>Sar</taxon>
        <taxon>Stramenopiles</taxon>
        <taxon>Oomycota</taxon>
        <taxon>Saprolegniomycetes</taxon>
        <taxon>Saprolegniales</taxon>
        <taxon>Verrucalvaceae</taxon>
        <taxon>Aphanomyces</taxon>
    </lineage>
</organism>
<protein>
    <submittedName>
        <fullName evidence="3">Aste57867_14407 protein</fullName>
    </submittedName>
</protein>
<evidence type="ECO:0000256" key="1">
    <source>
        <dbReference type="SAM" id="MobiDB-lite"/>
    </source>
</evidence>
<reference evidence="3 4" key="1">
    <citation type="submission" date="2019-03" db="EMBL/GenBank/DDBJ databases">
        <authorList>
            <person name="Gaulin E."/>
            <person name="Dumas B."/>
        </authorList>
    </citation>
    <scope>NUCLEOTIDE SEQUENCE [LARGE SCALE GENOMIC DNA]</scope>
    <source>
        <strain evidence="3">CBS 568.67</strain>
    </source>
</reference>
<gene>
    <name evidence="3" type="primary">Aste57867_14407</name>
    <name evidence="2" type="ORF">As57867_014353</name>
    <name evidence="3" type="ORF">ASTE57867_14407</name>
</gene>
<feature type="region of interest" description="Disordered" evidence="1">
    <location>
        <begin position="587"/>
        <end position="668"/>
    </location>
</feature>
<dbReference type="InterPro" id="IPR011990">
    <property type="entry name" value="TPR-like_helical_dom_sf"/>
</dbReference>
<evidence type="ECO:0000313" key="3">
    <source>
        <dbReference type="EMBL" id="VFT91229.1"/>
    </source>
</evidence>
<feature type="compositionally biased region" description="Acidic residues" evidence="1">
    <location>
        <begin position="598"/>
        <end position="607"/>
    </location>
</feature>
<dbReference type="AlphaFoldDB" id="A0A485L149"/>
<accession>A0A485L149</accession>
<reference evidence="2" key="2">
    <citation type="submission" date="2019-06" db="EMBL/GenBank/DDBJ databases">
        <title>Genomics analysis of Aphanomyces spp. identifies a new class of oomycete effector associated with host adaptation.</title>
        <authorList>
            <person name="Gaulin E."/>
        </authorList>
    </citation>
    <scope>NUCLEOTIDE SEQUENCE</scope>
    <source>
        <strain evidence="2">CBS 578.67</strain>
    </source>
</reference>
<evidence type="ECO:0000313" key="2">
    <source>
        <dbReference type="EMBL" id="KAF0694731.1"/>
    </source>
</evidence>
<feature type="compositionally biased region" description="Basic and acidic residues" evidence="1">
    <location>
        <begin position="622"/>
        <end position="640"/>
    </location>
</feature>